<comment type="function">
    <text evidence="12">Catalyzes the phosphorylation of ribose at O-5 in a reaction requiring ATP and magnesium. The resulting D-ribose-5-phosphate can then be used either for sythesis of nucleotides, histidine, and tryptophan, or as a component of the pentose phosphate pathway.</text>
</comment>
<evidence type="ECO:0000256" key="7">
    <source>
        <dbReference type="ARBA" id="ARBA00022777"/>
    </source>
</evidence>
<dbReference type="InterPro" id="IPR002139">
    <property type="entry name" value="Ribo/fructo_kinase"/>
</dbReference>
<feature type="binding site" evidence="12">
    <location>
        <begin position="213"/>
        <end position="218"/>
    </location>
    <ligand>
        <name>ATP</name>
        <dbReference type="ChEBI" id="CHEBI:30616"/>
    </ligand>
</feature>
<feature type="binding site" evidence="12">
    <location>
        <position position="280"/>
    </location>
    <ligand>
        <name>K(+)</name>
        <dbReference type="ChEBI" id="CHEBI:29103"/>
    </ligand>
</feature>
<keyword evidence="4 12" id="KW-0808">Transferase</keyword>
<gene>
    <name evidence="12" type="primary">rbsK</name>
    <name evidence="14" type="ORF">SAMN04488692_12526</name>
</gene>
<keyword evidence="9 12" id="KW-0460">Magnesium</keyword>
<protein>
    <recommendedName>
        <fullName evidence="3 12">Ribokinase</fullName>
        <shortName evidence="12">RK</shortName>
        <ecNumber evidence="2 12">2.7.1.15</ecNumber>
    </recommendedName>
</protein>
<keyword evidence="12" id="KW-0963">Cytoplasm</keyword>
<keyword evidence="6 12" id="KW-0547">Nucleotide-binding</keyword>
<evidence type="ECO:0000256" key="1">
    <source>
        <dbReference type="ARBA" id="ARBA00005380"/>
    </source>
</evidence>
<evidence type="ECO:0000256" key="12">
    <source>
        <dbReference type="HAMAP-Rule" id="MF_01987"/>
    </source>
</evidence>
<proteinExistence type="inferred from homology"/>
<keyword evidence="7 12" id="KW-0418">Kinase</keyword>
<dbReference type="SUPFAM" id="SSF53613">
    <property type="entry name" value="Ribokinase-like"/>
    <property type="match status" value="1"/>
</dbReference>
<dbReference type="PROSITE" id="PS00584">
    <property type="entry name" value="PFKB_KINASES_2"/>
    <property type="match status" value="1"/>
</dbReference>
<dbReference type="EMBL" id="FNGO01000025">
    <property type="protein sequence ID" value="SDM29870.1"/>
    <property type="molecule type" value="Genomic_DNA"/>
</dbReference>
<evidence type="ECO:0000259" key="13">
    <source>
        <dbReference type="Pfam" id="PF00294"/>
    </source>
</evidence>
<dbReference type="PRINTS" id="PR00990">
    <property type="entry name" value="RIBOKINASE"/>
</dbReference>
<feature type="binding site" evidence="12">
    <location>
        <position position="138"/>
    </location>
    <ligand>
        <name>substrate</name>
    </ligand>
</feature>
<evidence type="ECO:0000256" key="2">
    <source>
        <dbReference type="ARBA" id="ARBA00012035"/>
    </source>
</evidence>
<evidence type="ECO:0000256" key="8">
    <source>
        <dbReference type="ARBA" id="ARBA00022840"/>
    </source>
</evidence>
<evidence type="ECO:0000313" key="14">
    <source>
        <dbReference type="EMBL" id="SDM29870.1"/>
    </source>
</evidence>
<evidence type="ECO:0000313" key="15">
    <source>
        <dbReference type="Proteomes" id="UP000199476"/>
    </source>
</evidence>
<dbReference type="NCBIfam" id="TIGR02152">
    <property type="entry name" value="D_ribokin_bact"/>
    <property type="match status" value="1"/>
</dbReference>
<dbReference type="RefSeq" id="WP_089761709.1">
    <property type="nucleotide sequence ID" value="NZ_FNGO01000025.1"/>
</dbReference>
<dbReference type="Pfam" id="PF00294">
    <property type="entry name" value="PfkB"/>
    <property type="match status" value="1"/>
</dbReference>
<feature type="binding site" evidence="12">
    <location>
        <position position="182"/>
    </location>
    <ligand>
        <name>ATP</name>
        <dbReference type="ChEBI" id="CHEBI:30616"/>
    </ligand>
</feature>
<evidence type="ECO:0000256" key="6">
    <source>
        <dbReference type="ARBA" id="ARBA00022741"/>
    </source>
</evidence>
<feature type="active site" description="Proton acceptor" evidence="12">
    <location>
        <position position="245"/>
    </location>
</feature>
<evidence type="ECO:0000256" key="3">
    <source>
        <dbReference type="ARBA" id="ARBA00016943"/>
    </source>
</evidence>
<feature type="binding site" evidence="12">
    <location>
        <begin position="244"/>
        <end position="245"/>
    </location>
    <ligand>
        <name>ATP</name>
        <dbReference type="ChEBI" id="CHEBI:30616"/>
    </ligand>
</feature>
<keyword evidence="5 12" id="KW-0479">Metal-binding</keyword>
<feature type="domain" description="Carbohydrate kinase PfkB" evidence="13">
    <location>
        <begin position="1"/>
        <end position="285"/>
    </location>
</feature>
<dbReference type="GO" id="GO:0019303">
    <property type="term" value="P:D-ribose catabolic process"/>
    <property type="evidence" value="ECO:0007669"/>
    <property type="project" value="UniProtKB-UniRule"/>
</dbReference>
<organism evidence="14 15">
    <name type="scientific">Halarsenatibacter silvermanii</name>
    <dbReference type="NCBI Taxonomy" id="321763"/>
    <lineage>
        <taxon>Bacteria</taxon>
        <taxon>Bacillati</taxon>
        <taxon>Bacillota</taxon>
        <taxon>Clostridia</taxon>
        <taxon>Halanaerobiales</taxon>
        <taxon>Halarsenatibacteraceae</taxon>
        <taxon>Halarsenatibacter</taxon>
    </lineage>
</organism>
<comment type="subcellular location">
    <subcellularLocation>
        <location evidence="12">Cytoplasm</location>
    </subcellularLocation>
</comment>
<name>A0A1G9S3L8_9FIRM</name>
<dbReference type="GO" id="GO:0046872">
    <property type="term" value="F:metal ion binding"/>
    <property type="evidence" value="ECO:0007669"/>
    <property type="project" value="UniProtKB-KW"/>
</dbReference>
<keyword evidence="15" id="KW-1185">Reference proteome</keyword>
<dbReference type="STRING" id="321763.SAMN04488692_12526"/>
<comment type="similarity">
    <text evidence="12">Belongs to the carbohydrate kinase PfkB family. Ribokinase subfamily.</text>
</comment>
<keyword evidence="11 12" id="KW-0119">Carbohydrate metabolism</keyword>
<feature type="binding site" evidence="12">
    <location>
        <begin position="11"/>
        <end position="13"/>
    </location>
    <ligand>
        <name>substrate</name>
    </ligand>
</feature>
<evidence type="ECO:0000256" key="5">
    <source>
        <dbReference type="ARBA" id="ARBA00022723"/>
    </source>
</evidence>
<comment type="similarity">
    <text evidence="1">Belongs to the carbohydrate kinase pfkB family.</text>
</comment>
<reference evidence="14 15" key="1">
    <citation type="submission" date="2016-10" db="EMBL/GenBank/DDBJ databases">
        <authorList>
            <person name="de Groot N.N."/>
        </authorList>
    </citation>
    <scope>NUCLEOTIDE SEQUENCE [LARGE SCALE GENOMIC DNA]</scope>
    <source>
        <strain evidence="14 15">SLAS-1</strain>
    </source>
</reference>
<dbReference type="GO" id="GO:0005829">
    <property type="term" value="C:cytosol"/>
    <property type="evidence" value="ECO:0007669"/>
    <property type="project" value="TreeGrafter"/>
</dbReference>
<feature type="binding site" evidence="12">
    <location>
        <begin position="39"/>
        <end position="43"/>
    </location>
    <ligand>
        <name>substrate</name>
    </ligand>
</feature>
<feature type="binding site" evidence="12">
    <location>
        <position position="245"/>
    </location>
    <ligand>
        <name>substrate</name>
    </ligand>
</feature>
<evidence type="ECO:0000256" key="4">
    <source>
        <dbReference type="ARBA" id="ARBA00022679"/>
    </source>
</evidence>
<feature type="binding site" evidence="12">
    <location>
        <position position="284"/>
    </location>
    <ligand>
        <name>K(+)</name>
        <dbReference type="ChEBI" id="CHEBI:29103"/>
    </ligand>
</feature>
<dbReference type="PANTHER" id="PTHR10584">
    <property type="entry name" value="SUGAR KINASE"/>
    <property type="match status" value="1"/>
</dbReference>
<comment type="activity regulation">
    <text evidence="12">Activated by a monovalent cation that binds near, but not in, the active site. The most likely occupant of the site in vivo is potassium. Ion binding induces a conformational change that may alter substrate affinity.</text>
</comment>
<dbReference type="AlphaFoldDB" id="A0A1G9S3L8"/>
<comment type="catalytic activity">
    <reaction evidence="12">
        <text>D-ribose + ATP = D-ribose 5-phosphate + ADP + H(+)</text>
        <dbReference type="Rhea" id="RHEA:13697"/>
        <dbReference type="ChEBI" id="CHEBI:15378"/>
        <dbReference type="ChEBI" id="CHEBI:30616"/>
        <dbReference type="ChEBI" id="CHEBI:47013"/>
        <dbReference type="ChEBI" id="CHEBI:78346"/>
        <dbReference type="ChEBI" id="CHEBI:456216"/>
        <dbReference type="EC" id="2.7.1.15"/>
    </reaction>
</comment>
<dbReference type="UniPathway" id="UPA00916">
    <property type="reaction ID" value="UER00889"/>
</dbReference>
<dbReference type="GO" id="GO:0004747">
    <property type="term" value="F:ribokinase activity"/>
    <property type="evidence" value="ECO:0007669"/>
    <property type="project" value="UniProtKB-UniRule"/>
</dbReference>
<dbReference type="Gene3D" id="3.40.1190.20">
    <property type="match status" value="1"/>
</dbReference>
<feature type="binding site" evidence="12">
    <location>
        <position position="275"/>
    </location>
    <ligand>
        <name>K(+)</name>
        <dbReference type="ChEBI" id="CHEBI:29103"/>
    </ligand>
</feature>
<dbReference type="PANTHER" id="PTHR10584:SF166">
    <property type="entry name" value="RIBOKINASE"/>
    <property type="match status" value="1"/>
</dbReference>
<dbReference type="CDD" id="cd01174">
    <property type="entry name" value="ribokinase"/>
    <property type="match status" value="1"/>
</dbReference>
<dbReference type="InterPro" id="IPR011611">
    <property type="entry name" value="PfkB_dom"/>
</dbReference>
<dbReference type="InterPro" id="IPR029056">
    <property type="entry name" value="Ribokinase-like"/>
</dbReference>
<feature type="binding site" evidence="12">
    <location>
        <position position="278"/>
    </location>
    <ligand>
        <name>K(+)</name>
        <dbReference type="ChEBI" id="CHEBI:29103"/>
    </ligand>
</feature>
<dbReference type="InterPro" id="IPR002173">
    <property type="entry name" value="Carboh/pur_kinase_PfkB_CS"/>
</dbReference>
<evidence type="ECO:0000256" key="11">
    <source>
        <dbReference type="ARBA" id="ARBA00023277"/>
    </source>
</evidence>
<dbReference type="HAMAP" id="MF_01987">
    <property type="entry name" value="Ribokinase"/>
    <property type="match status" value="1"/>
</dbReference>
<keyword evidence="8 12" id="KW-0067">ATP-binding</keyword>
<feature type="binding site" evidence="12">
    <location>
        <position position="241"/>
    </location>
    <ligand>
        <name>K(+)</name>
        <dbReference type="ChEBI" id="CHEBI:29103"/>
    </ligand>
</feature>
<comment type="subunit">
    <text evidence="12">Homodimer.</text>
</comment>
<feature type="binding site" evidence="12">
    <location>
        <position position="239"/>
    </location>
    <ligand>
        <name>K(+)</name>
        <dbReference type="ChEBI" id="CHEBI:29103"/>
    </ligand>
</feature>
<sequence>MAEIVIVGSMNMDFVVNCYRLPEPGETISGKSFTRHSGGKGANQAAAAGLLGASPLFIGARGADDIGQTLEDNLNRQGVKTELITTDIETGTAHIFVTDDGENHITIIPGANGTLDSGDICSVAERIKDAEILLFQLEIPLEAVTEAARLAAEAGTTVILDPAPAQKLPDELLNRVDYLLPNKNELERLTGTTEIEEGCSQLLKRGVKNIILTLGGNGAVLANDKGIKNFTAPEIDVVDTTAAGDALAGAFAVALNKGFGLEEAIREGIYYGSAAVSRPGAQSSLFTSEEFAEFLSSRSE</sequence>
<dbReference type="GO" id="GO:0005524">
    <property type="term" value="F:ATP binding"/>
    <property type="evidence" value="ECO:0007669"/>
    <property type="project" value="UniProtKB-UniRule"/>
</dbReference>
<dbReference type="Proteomes" id="UP000199476">
    <property type="component" value="Unassembled WGS sequence"/>
</dbReference>
<keyword evidence="10 12" id="KW-0630">Potassium</keyword>
<comment type="cofactor">
    <cofactor evidence="12">
        <name>Mg(2+)</name>
        <dbReference type="ChEBI" id="CHEBI:18420"/>
    </cofactor>
    <text evidence="12">Requires a divalent cation, most likely magnesium in vivo, as an electrophilic catalyst to aid phosphoryl group transfer. It is the chelate of the metal and the nucleotide that is the actual substrate.</text>
</comment>
<comment type="pathway">
    <text evidence="12">Carbohydrate metabolism; D-ribose degradation; D-ribose 5-phosphate from beta-D-ribopyranose: step 2/2.</text>
</comment>
<evidence type="ECO:0000256" key="9">
    <source>
        <dbReference type="ARBA" id="ARBA00022842"/>
    </source>
</evidence>
<comment type="caution">
    <text evidence="12">Lacks conserved residue(s) required for the propagation of feature annotation.</text>
</comment>
<dbReference type="InterPro" id="IPR011877">
    <property type="entry name" value="Ribokinase"/>
</dbReference>
<dbReference type="EC" id="2.7.1.15" evidence="2 12"/>
<dbReference type="OrthoDB" id="9775849at2"/>
<accession>A0A1G9S3L8</accession>
<evidence type="ECO:0000256" key="10">
    <source>
        <dbReference type="ARBA" id="ARBA00022958"/>
    </source>
</evidence>